<dbReference type="AlphaFoldDB" id="A0A502ESA4"/>
<accession>A0A502ESA4</accession>
<reference evidence="2 3" key="1">
    <citation type="journal article" date="2019" name="Environ. Microbiol.">
        <title>Species interactions and distinct microbial communities in high Arctic permafrost affected cryosols are associated with the CH4 and CO2 gas fluxes.</title>
        <authorList>
            <person name="Altshuler I."/>
            <person name="Hamel J."/>
            <person name="Turney S."/>
            <person name="Magnuson E."/>
            <person name="Levesque R."/>
            <person name="Greer C."/>
            <person name="Whyte L.G."/>
        </authorList>
    </citation>
    <scope>NUCLEOTIDE SEQUENCE [LARGE SCALE GENOMIC DNA]</scope>
    <source>
        <strain evidence="2 3">42</strain>
    </source>
</reference>
<dbReference type="EMBL" id="RCZH01000007">
    <property type="protein sequence ID" value="TPG39942.1"/>
    <property type="molecule type" value="Genomic_DNA"/>
</dbReference>
<dbReference type="OrthoDB" id="7172369at2"/>
<evidence type="ECO:0000259" key="1">
    <source>
        <dbReference type="Pfam" id="PF20033"/>
    </source>
</evidence>
<gene>
    <name evidence="2" type="ORF">EAH81_11620</name>
</gene>
<dbReference type="Pfam" id="PF20033">
    <property type="entry name" value="DUF6438"/>
    <property type="match status" value="1"/>
</dbReference>
<dbReference type="RefSeq" id="WP_140507087.1">
    <property type="nucleotide sequence ID" value="NZ_RCZH01000007.1"/>
</dbReference>
<keyword evidence="3" id="KW-1185">Reference proteome</keyword>
<evidence type="ECO:0000313" key="2">
    <source>
        <dbReference type="EMBL" id="TPG39942.1"/>
    </source>
</evidence>
<dbReference type="InterPro" id="IPR045497">
    <property type="entry name" value="DUF6438"/>
</dbReference>
<dbReference type="PROSITE" id="PS51257">
    <property type="entry name" value="PROKAR_LIPOPROTEIN"/>
    <property type="match status" value="1"/>
</dbReference>
<name>A0A502ESA4_9FLAO</name>
<evidence type="ECO:0000313" key="3">
    <source>
        <dbReference type="Proteomes" id="UP000319700"/>
    </source>
</evidence>
<comment type="caution">
    <text evidence="2">The sequence shown here is derived from an EMBL/GenBank/DDBJ whole genome shotgun (WGS) entry which is preliminary data.</text>
</comment>
<feature type="domain" description="DUF6438" evidence="1">
    <location>
        <begin position="205"/>
        <end position="327"/>
    </location>
</feature>
<proteinExistence type="predicted"/>
<organism evidence="2 3">
    <name type="scientific">Flavobacterium pectinovorum</name>
    <dbReference type="NCBI Taxonomy" id="29533"/>
    <lineage>
        <taxon>Bacteria</taxon>
        <taxon>Pseudomonadati</taxon>
        <taxon>Bacteroidota</taxon>
        <taxon>Flavobacteriia</taxon>
        <taxon>Flavobacteriales</taxon>
        <taxon>Flavobacteriaceae</taxon>
        <taxon>Flavobacterium</taxon>
    </lineage>
</organism>
<sequence length="336" mass="39159">MKIIKLFLILLVFASCKNETKFLKTPIVQSEIDRLKSKSEIEKFIQKSDTNYKKYELKNLQNFNRSNRRDSINKILANKLNVKTNYTKVDFDNNGYTDLLAIGDNHDCISFRPGIEGEESCSFSPIVVMNYGENKTKIFHIDKEWGNSIVPKVEHINSQPFLVIYTQKLVDGKKNEYAESKNILTFKFGDFIEYNENPKKNKITRIEFSTSGCFGSCPVYKLTLNRNSLSVFNARYYNFNKEQEVGYGKEEGVFSAKINKTEFDKLEELINYCDFENLNKEYYVMHTDDQTGNLKITFNNGKVKTISDYGMIGTYGLKKLYDKLAEIRFSQKWKKN</sequence>
<dbReference type="Proteomes" id="UP000319700">
    <property type="component" value="Unassembled WGS sequence"/>
</dbReference>
<protein>
    <recommendedName>
        <fullName evidence="1">DUF6438 domain-containing protein</fullName>
    </recommendedName>
</protein>